<feature type="transmembrane region" description="Helical" evidence="1">
    <location>
        <begin position="135"/>
        <end position="157"/>
    </location>
</feature>
<evidence type="ECO:0008006" key="4">
    <source>
        <dbReference type="Google" id="ProtNLM"/>
    </source>
</evidence>
<keyword evidence="1" id="KW-0812">Transmembrane</keyword>
<feature type="transmembrane region" description="Helical" evidence="1">
    <location>
        <begin position="107"/>
        <end position="129"/>
    </location>
</feature>
<feature type="transmembrane region" description="Helical" evidence="1">
    <location>
        <begin position="207"/>
        <end position="225"/>
    </location>
</feature>
<sequence>MPVTLPARPEATAAVPARPPSRRRSALLLVRPLARAVDWQPLAVVAAFTAGLVTLVEHGEPLPGGDALVLMRVCGTLLGAAAAFGLVDAMSADLDAAAVPRWVRQALRCLLPGGAAIAIWLAAFSYILTRLPEGSLFPVGDLLIEMGVCLGIALAAAATAVRLAPGRQAAMAAVVVQLATVLATILLPQQVRLWPPTCGFGYWAQAHLFWLAMLPLPYLWLIVAGRDLRR</sequence>
<evidence type="ECO:0000313" key="2">
    <source>
        <dbReference type="EMBL" id="SEU40587.1"/>
    </source>
</evidence>
<evidence type="ECO:0000313" key="3">
    <source>
        <dbReference type="Proteomes" id="UP000199361"/>
    </source>
</evidence>
<keyword evidence="3" id="KW-1185">Reference proteome</keyword>
<dbReference type="OrthoDB" id="3528448at2"/>
<dbReference type="STRING" id="568860.SAMN05421811_11878"/>
<dbReference type="RefSeq" id="WP_091091798.1">
    <property type="nucleotide sequence ID" value="NZ_FOHX01000018.1"/>
</dbReference>
<feature type="transmembrane region" description="Helical" evidence="1">
    <location>
        <begin position="169"/>
        <end position="187"/>
    </location>
</feature>
<name>A0A1I0LM94_9ACTN</name>
<keyword evidence="1" id="KW-1133">Transmembrane helix</keyword>
<dbReference type="AlphaFoldDB" id="A0A1I0LM94"/>
<proteinExistence type="predicted"/>
<feature type="transmembrane region" description="Helical" evidence="1">
    <location>
        <begin position="67"/>
        <end position="87"/>
    </location>
</feature>
<accession>A0A1I0LM94</accession>
<gene>
    <name evidence="2" type="ORF">SAMN05421811_11878</name>
</gene>
<keyword evidence="1" id="KW-0472">Membrane</keyword>
<protein>
    <recommendedName>
        <fullName evidence="4">ABC-2 type transport system permease protein</fullName>
    </recommendedName>
</protein>
<dbReference type="EMBL" id="FOHX01000018">
    <property type="protein sequence ID" value="SEU40587.1"/>
    <property type="molecule type" value="Genomic_DNA"/>
</dbReference>
<dbReference type="Proteomes" id="UP000199361">
    <property type="component" value="Unassembled WGS sequence"/>
</dbReference>
<organism evidence="2 3">
    <name type="scientific">Nonomuraea wenchangensis</name>
    <dbReference type="NCBI Taxonomy" id="568860"/>
    <lineage>
        <taxon>Bacteria</taxon>
        <taxon>Bacillati</taxon>
        <taxon>Actinomycetota</taxon>
        <taxon>Actinomycetes</taxon>
        <taxon>Streptosporangiales</taxon>
        <taxon>Streptosporangiaceae</taxon>
        <taxon>Nonomuraea</taxon>
    </lineage>
</organism>
<evidence type="ECO:0000256" key="1">
    <source>
        <dbReference type="SAM" id="Phobius"/>
    </source>
</evidence>
<reference evidence="2 3" key="1">
    <citation type="submission" date="2016-10" db="EMBL/GenBank/DDBJ databases">
        <authorList>
            <person name="de Groot N.N."/>
        </authorList>
    </citation>
    <scope>NUCLEOTIDE SEQUENCE [LARGE SCALE GENOMIC DNA]</scope>
    <source>
        <strain evidence="2 3">CGMCC 4.5598</strain>
    </source>
</reference>